<sequence>MIVPVICVLSFYLSLCQSDNIVLDISKDVDFSRFHVEKGSNSKVTTHKYYRKSDFKITKVVDGECVIWDGGIKGEVCVTVTQHLIDNSSLNVHIKVLGLNKGNNDLYYEKRGKTWVQTDLKKSESYYHLNQFLDVKLVRFDVNSNPDIELFKVERTIKNGFIKKVCSPKIGVSITSVDNKNEKIWEKNENSKFFQITISYIRNEAILAELTVQNNNGLEYRYFENRNEKWVEITPKSYVEKSKGNDLHFPLYDIKNLDLTKFSVEEYEVLGTNTIVYTPLIGTTILNIAEGNIPIWGTKGGNCVDKIWLYSRGGKYLTTILRVIDSNERQRLINYKRIDGEWKLVVNEEL</sequence>
<dbReference type="VEuPathDB" id="PiroplasmaDB:TA14675"/>
<accession>A0A3B0MZR3</accession>
<reference evidence="2" key="1">
    <citation type="submission" date="2018-07" db="EMBL/GenBank/DDBJ databases">
        <authorList>
            <person name="Quirk P.G."/>
            <person name="Krulwich T.A."/>
        </authorList>
    </citation>
    <scope>NUCLEOTIDE SEQUENCE</scope>
    <source>
        <strain evidence="2">Anand</strain>
    </source>
</reference>
<feature type="chain" id="PRO_5036076045" description="SfiI-subtelomeric related protein family member" evidence="1">
    <location>
        <begin position="19"/>
        <end position="350"/>
    </location>
</feature>
<dbReference type="InterPro" id="IPR007480">
    <property type="entry name" value="DUF529"/>
</dbReference>
<organism evidence="2">
    <name type="scientific">Theileria annulata</name>
    <dbReference type="NCBI Taxonomy" id="5874"/>
    <lineage>
        <taxon>Eukaryota</taxon>
        <taxon>Sar</taxon>
        <taxon>Alveolata</taxon>
        <taxon>Apicomplexa</taxon>
        <taxon>Aconoidasida</taxon>
        <taxon>Piroplasmida</taxon>
        <taxon>Theileriidae</taxon>
        <taxon>Theileria</taxon>
    </lineage>
</organism>
<dbReference type="Pfam" id="PF04385">
    <property type="entry name" value="FAINT"/>
    <property type="match status" value="1"/>
</dbReference>
<feature type="signal peptide" evidence="1">
    <location>
        <begin position="1"/>
        <end position="18"/>
    </location>
</feature>
<proteinExistence type="predicted"/>
<protein>
    <recommendedName>
        <fullName evidence="4">SfiI-subtelomeric related protein family member</fullName>
    </recommendedName>
</protein>
<evidence type="ECO:0000313" key="3">
    <source>
        <dbReference type="EMBL" id="SVP91274.1"/>
    </source>
</evidence>
<evidence type="ECO:0000313" key="2">
    <source>
        <dbReference type="EMBL" id="SVP90749.1"/>
    </source>
</evidence>
<name>A0A3B0MZR3_THEAN</name>
<keyword evidence="1" id="KW-0732">Signal</keyword>
<dbReference type="EMBL" id="UIVS01000002">
    <property type="protein sequence ID" value="SVP91274.1"/>
    <property type="molecule type" value="Genomic_DNA"/>
</dbReference>
<evidence type="ECO:0000256" key="1">
    <source>
        <dbReference type="SAM" id="SignalP"/>
    </source>
</evidence>
<dbReference type="AlphaFoldDB" id="A0A3B0MZR3"/>
<dbReference type="EMBL" id="UIVT01000002">
    <property type="protein sequence ID" value="SVP90749.1"/>
    <property type="molecule type" value="Genomic_DNA"/>
</dbReference>
<evidence type="ECO:0008006" key="4">
    <source>
        <dbReference type="Google" id="ProtNLM"/>
    </source>
</evidence>
<gene>
    <name evidence="2" type="ORF">TAT_000146000</name>
    <name evidence="3" type="ORF">TAV_000146000</name>
</gene>